<name>A0ABY7AIA7_9ALTE</name>
<evidence type="ECO:0000256" key="9">
    <source>
        <dbReference type="ARBA" id="ARBA00023136"/>
    </source>
</evidence>
<organism evidence="13 14">
    <name type="scientific">Catenovulum adriaticum</name>
    <dbReference type="NCBI Taxonomy" id="2984846"/>
    <lineage>
        <taxon>Bacteria</taxon>
        <taxon>Pseudomonadati</taxon>
        <taxon>Pseudomonadota</taxon>
        <taxon>Gammaproteobacteria</taxon>
        <taxon>Alteromonadales</taxon>
        <taxon>Alteromonadaceae</taxon>
        <taxon>Catenovulum</taxon>
    </lineage>
</organism>
<accession>A0ABY7AIA7</accession>
<dbReference type="Gene3D" id="3.30.1150.10">
    <property type="match status" value="1"/>
</dbReference>
<protein>
    <recommendedName>
        <fullName evidence="10">Protein TonB</fullName>
    </recommendedName>
</protein>
<keyword evidence="10" id="KW-0735">Signal-anchor</keyword>
<evidence type="ECO:0000313" key="14">
    <source>
        <dbReference type="Proteomes" id="UP001163726"/>
    </source>
</evidence>
<sequence>MIRLLLSIPIGIAITFGLFVLMAQLIANNQRGPDASEEAPRIDIVMQKPSDSVQERTRTPPPPPPPPQAPPPPQTAEPDTTDADAGGINLDVPQVNTGGVDAGIGDISGALMKDGDATPIVRIEPRYPAQAARDGIEGWVELSFTIDEVGGVIDVDVIDSQPKRIFDREAKKALSKWKYKPKIVDGKPVKQPGLTVKLDFSLASN</sequence>
<keyword evidence="9" id="KW-0472">Membrane</keyword>
<dbReference type="Pfam" id="PF03544">
    <property type="entry name" value="TonB_C"/>
    <property type="match status" value="1"/>
</dbReference>
<comment type="function">
    <text evidence="10">Interacts with outer membrane receptor proteins that carry out high-affinity binding and energy dependent uptake into the periplasmic space of specific substrates. It could act to transduce energy from the cytoplasmic membrane to specific energy-requiring processes in the outer membrane, resulting in the release into the periplasm of ligands bound by these outer membrane proteins.</text>
</comment>
<dbReference type="InterPro" id="IPR003538">
    <property type="entry name" value="TonB"/>
</dbReference>
<keyword evidence="4 10" id="KW-1003">Cell membrane</keyword>
<dbReference type="Proteomes" id="UP001163726">
    <property type="component" value="Chromosome"/>
</dbReference>
<dbReference type="NCBIfam" id="TIGR01352">
    <property type="entry name" value="tonB_Cterm"/>
    <property type="match status" value="1"/>
</dbReference>
<dbReference type="EMBL" id="CP109965">
    <property type="protein sequence ID" value="WAJ69328.1"/>
    <property type="molecule type" value="Genomic_DNA"/>
</dbReference>
<dbReference type="PANTHER" id="PTHR33446">
    <property type="entry name" value="PROTEIN TONB-RELATED"/>
    <property type="match status" value="1"/>
</dbReference>
<dbReference type="PROSITE" id="PS52015">
    <property type="entry name" value="TONB_CTD"/>
    <property type="match status" value="1"/>
</dbReference>
<evidence type="ECO:0000313" key="13">
    <source>
        <dbReference type="EMBL" id="WAJ69328.1"/>
    </source>
</evidence>
<keyword evidence="14" id="KW-1185">Reference proteome</keyword>
<evidence type="ECO:0000256" key="4">
    <source>
        <dbReference type="ARBA" id="ARBA00022475"/>
    </source>
</evidence>
<evidence type="ECO:0000259" key="12">
    <source>
        <dbReference type="PROSITE" id="PS52015"/>
    </source>
</evidence>
<dbReference type="PRINTS" id="PR01374">
    <property type="entry name" value="TONBPROTEIN"/>
</dbReference>
<feature type="domain" description="TonB C-terminal" evidence="12">
    <location>
        <begin position="112"/>
        <end position="205"/>
    </location>
</feature>
<keyword evidence="6" id="KW-0812">Transmembrane</keyword>
<dbReference type="InterPro" id="IPR006260">
    <property type="entry name" value="TonB/TolA_C"/>
</dbReference>
<gene>
    <name evidence="13" type="ORF">OLW01_09030</name>
</gene>
<feature type="compositionally biased region" description="Pro residues" evidence="11">
    <location>
        <begin position="59"/>
        <end position="75"/>
    </location>
</feature>
<dbReference type="InterPro" id="IPR051045">
    <property type="entry name" value="TonB-dependent_transducer"/>
</dbReference>
<evidence type="ECO:0000256" key="11">
    <source>
        <dbReference type="SAM" id="MobiDB-lite"/>
    </source>
</evidence>
<feature type="region of interest" description="Disordered" evidence="11">
    <location>
        <begin position="32"/>
        <end position="94"/>
    </location>
</feature>
<proteinExistence type="inferred from homology"/>
<dbReference type="PANTHER" id="PTHR33446:SF14">
    <property type="entry name" value="PROTEIN TONB"/>
    <property type="match status" value="1"/>
</dbReference>
<keyword evidence="3 10" id="KW-0813">Transport</keyword>
<keyword evidence="8" id="KW-1133">Transmembrane helix</keyword>
<evidence type="ECO:0000256" key="3">
    <source>
        <dbReference type="ARBA" id="ARBA00022448"/>
    </source>
</evidence>
<evidence type="ECO:0000256" key="10">
    <source>
        <dbReference type="RuleBase" id="RU362123"/>
    </source>
</evidence>
<dbReference type="InterPro" id="IPR037682">
    <property type="entry name" value="TonB_C"/>
</dbReference>
<keyword evidence="7 10" id="KW-0653">Protein transport</keyword>
<evidence type="ECO:0000256" key="5">
    <source>
        <dbReference type="ARBA" id="ARBA00022519"/>
    </source>
</evidence>
<comment type="similarity">
    <text evidence="2 10">Belongs to the TonB family.</text>
</comment>
<keyword evidence="5 10" id="KW-0997">Cell inner membrane</keyword>
<evidence type="ECO:0000256" key="7">
    <source>
        <dbReference type="ARBA" id="ARBA00022927"/>
    </source>
</evidence>
<evidence type="ECO:0000256" key="6">
    <source>
        <dbReference type="ARBA" id="ARBA00022692"/>
    </source>
</evidence>
<dbReference type="SUPFAM" id="SSF74653">
    <property type="entry name" value="TolA/TonB C-terminal domain"/>
    <property type="match status" value="1"/>
</dbReference>
<evidence type="ECO:0000256" key="8">
    <source>
        <dbReference type="ARBA" id="ARBA00022989"/>
    </source>
</evidence>
<reference evidence="13" key="1">
    <citation type="submission" date="2022-10" db="EMBL/GenBank/DDBJ databases">
        <title>Catenovulum adriacola sp. nov. isolated in the Harbour of Susak.</title>
        <authorList>
            <person name="Schoch T."/>
            <person name="Reich S.J."/>
            <person name="Stoeferle S."/>
            <person name="Flaiz M."/>
            <person name="Kazda M."/>
            <person name="Riedel C.U."/>
            <person name="Duerre P."/>
        </authorList>
    </citation>
    <scope>NUCLEOTIDE SEQUENCE</scope>
    <source>
        <strain evidence="13">TS8</strain>
    </source>
</reference>
<evidence type="ECO:0000256" key="2">
    <source>
        <dbReference type="ARBA" id="ARBA00006555"/>
    </source>
</evidence>
<evidence type="ECO:0000256" key="1">
    <source>
        <dbReference type="ARBA" id="ARBA00004383"/>
    </source>
</evidence>
<dbReference type="RefSeq" id="WP_268073537.1">
    <property type="nucleotide sequence ID" value="NZ_CP109965.1"/>
</dbReference>
<comment type="subcellular location">
    <subcellularLocation>
        <location evidence="1 10">Cell inner membrane</location>
        <topology evidence="1 10">Single-pass membrane protein</topology>
        <orientation evidence="1 10">Periplasmic side</orientation>
    </subcellularLocation>
</comment>